<dbReference type="Gene3D" id="3.30.70.270">
    <property type="match status" value="2"/>
</dbReference>
<feature type="compositionally biased region" description="Basic residues" evidence="1">
    <location>
        <begin position="1117"/>
        <end position="1126"/>
    </location>
</feature>
<evidence type="ECO:0000259" key="3">
    <source>
        <dbReference type="Pfam" id="PF03732"/>
    </source>
</evidence>
<dbReference type="Pfam" id="PF03732">
    <property type="entry name" value="Retrotrans_gag"/>
    <property type="match status" value="1"/>
</dbReference>
<feature type="region of interest" description="Disordered" evidence="1">
    <location>
        <begin position="61"/>
        <end position="84"/>
    </location>
</feature>
<dbReference type="InterPro" id="IPR051320">
    <property type="entry name" value="Viral_Replic_Matur_Polypro"/>
</dbReference>
<evidence type="ECO:0008006" key="7">
    <source>
        <dbReference type="Google" id="ProtNLM"/>
    </source>
</evidence>
<evidence type="ECO:0000313" key="6">
    <source>
        <dbReference type="Proteomes" id="UP001231189"/>
    </source>
</evidence>
<dbReference type="InterPro" id="IPR041577">
    <property type="entry name" value="RT_RNaseH_2"/>
</dbReference>
<feature type="region of interest" description="Disordered" evidence="1">
    <location>
        <begin position="362"/>
        <end position="419"/>
    </location>
</feature>
<dbReference type="InterPro" id="IPR043128">
    <property type="entry name" value="Rev_trsase/Diguanyl_cyclase"/>
</dbReference>
<feature type="compositionally biased region" description="Basic and acidic residues" evidence="1">
    <location>
        <begin position="598"/>
        <end position="615"/>
    </location>
</feature>
<feature type="compositionally biased region" description="Low complexity" evidence="1">
    <location>
        <begin position="373"/>
        <end position="390"/>
    </location>
</feature>
<feature type="compositionally biased region" description="Basic and acidic residues" evidence="1">
    <location>
        <begin position="648"/>
        <end position="668"/>
    </location>
</feature>
<protein>
    <recommendedName>
        <fullName evidence="7">Retrotransposon gag domain-containing protein</fullName>
    </recommendedName>
</protein>
<feature type="region of interest" description="Disordered" evidence="1">
    <location>
        <begin position="246"/>
        <end position="293"/>
    </location>
</feature>
<dbReference type="InterPro" id="IPR000477">
    <property type="entry name" value="RT_dom"/>
</dbReference>
<sequence>MDRGKQIAAGLVDFVPHPPSRLDAYAYLAEPMEMTFGRFHFRVEKEGSYRVEIPISSGSSVVDSDFSSYASSTESGEEETSATRYVSTRTREKLAKIFNDMSFESSADSYISDGSSNVDSYDFIDKSITVGKVFINLNDDVTKPNVDLSTKYHQIYAIEDQEETSEAFDSLGNPYVDPSNLRQGLGNKYVGPEPRDRVQLSQAAWDRAARAMNGTEPMATTATPEELQAYQYRLARAARELEKQTAELNRRKEAASASSRRRADLSRQSRTTGDSHREARNRARSRLQHIPEAEREHLVQNLDMSFMSIDTRGNIIPKTPEAGYMATHAFILASKPPPGDPRETLYNMAVAGVGAMGTAFVSTPPEGAARQNSPRPAAATAAAPEGPSGARDTAAQARVDRARQSRRDHRQSPELTDEDMCGLPCFTRRVRKTRVPSGFKLPDNFKKFDGLQDPEDWLVDYLETVKLTGGTRATAMQSIQVHLSGAARSWIKKLAPGSIDSWESFEDVFVKNFRSTCKKPASLEELRACRQKPDEPMRKYIQRWNIIKNSAENISDERAIDAFVAGVRRGDFVEDLGRTNPKTVSALMEIANKWADGEDAVHNKRHRSPEEDRGRNYQPRRRFPRTYQNYDAPGQISAGFRTNTGGSNRDDYQRSSEQRGDNRDDSRNRQNSGPRFPRPFVSPEEMMNGPCQMHFFLDSNGKRQSGHLQKDCRNFQAMLRYAENANARAAQRNPREPRSEIHLPPPPAITDDNRHQLRIAAAPAPPPYVDPNSNGAVLMIQKGRPSNRAQKVISRQVFMAEKMPPPTVEYLNWSGQDIGFTIADHPQQVPRPGQSALILPAVIAGFDVSRVFIDGGSSLNLITMPFGLKNAGATYQRMMQKCLATQIGKNVQVYIDDVVITSKKGATLIEDLKETFDNLDKFCLKLNPTKCSFGVPAGELLGFLVSARGIEANPDKIQAIVTMRKPTKLKEIQQLTGRVAALSRFVARLGEKALPFYALIKQGDKFQWNEEADRAFEDLKRTISTPPILVAPKEREPLLLYIAATPQVVSTVLVVEREEEGKLHGVQRPVYFVSEVLSPSKQRLSNDEADVLANIGSQCLAVPPGVFWEEITERSTKSTKSKKKEKKPSGATKEKQEDEEEDQDLVMVIQIPWMQPYISYILRKEIPDDPVEARRVIRRSKAFTVVKGELYKRSISGVLQRSSTKKIGIMAIGKKVGIHPKQVLNHFFGYGRNLRVNPVNTNSPTFYLLVNLLDNLGKVKFRVADLEHDKSKSGASY</sequence>
<proteinExistence type="predicted"/>
<dbReference type="SUPFAM" id="SSF56672">
    <property type="entry name" value="DNA/RNA polymerases"/>
    <property type="match status" value="1"/>
</dbReference>
<dbReference type="PANTHER" id="PTHR33064:SF37">
    <property type="entry name" value="RIBONUCLEASE H"/>
    <property type="match status" value="1"/>
</dbReference>
<dbReference type="AlphaFoldDB" id="A0AAD8PLU0"/>
<evidence type="ECO:0000313" key="5">
    <source>
        <dbReference type="EMBL" id="KAK1569528.1"/>
    </source>
</evidence>
<feature type="region of interest" description="Disordered" evidence="1">
    <location>
        <begin position="598"/>
        <end position="683"/>
    </location>
</feature>
<feature type="domain" description="Retrotransposon gag" evidence="3">
    <location>
        <begin position="479"/>
        <end position="568"/>
    </location>
</feature>
<accession>A0AAD8PLU0</accession>
<dbReference type="InterPro" id="IPR005162">
    <property type="entry name" value="Retrotrans_gag_dom"/>
</dbReference>
<feature type="compositionally biased region" description="Basic and acidic residues" evidence="1">
    <location>
        <begin position="261"/>
        <end position="281"/>
    </location>
</feature>
<dbReference type="EMBL" id="JAUUTY010000940">
    <property type="protein sequence ID" value="KAK1569528.1"/>
    <property type="molecule type" value="Genomic_DNA"/>
</dbReference>
<evidence type="ECO:0000256" key="1">
    <source>
        <dbReference type="SAM" id="MobiDB-lite"/>
    </source>
</evidence>
<evidence type="ECO:0000259" key="4">
    <source>
        <dbReference type="Pfam" id="PF17919"/>
    </source>
</evidence>
<feature type="region of interest" description="Disordered" evidence="1">
    <location>
        <begin position="1113"/>
        <end position="1141"/>
    </location>
</feature>
<dbReference type="CDD" id="cd01647">
    <property type="entry name" value="RT_LTR"/>
    <property type="match status" value="1"/>
</dbReference>
<organism evidence="5 6">
    <name type="scientific">Lolium multiflorum</name>
    <name type="common">Italian ryegrass</name>
    <name type="synonym">Lolium perenne subsp. multiflorum</name>
    <dbReference type="NCBI Taxonomy" id="4521"/>
    <lineage>
        <taxon>Eukaryota</taxon>
        <taxon>Viridiplantae</taxon>
        <taxon>Streptophyta</taxon>
        <taxon>Embryophyta</taxon>
        <taxon>Tracheophyta</taxon>
        <taxon>Spermatophyta</taxon>
        <taxon>Magnoliopsida</taxon>
        <taxon>Liliopsida</taxon>
        <taxon>Poales</taxon>
        <taxon>Poaceae</taxon>
        <taxon>BOP clade</taxon>
        <taxon>Pooideae</taxon>
        <taxon>Poodae</taxon>
        <taxon>Poeae</taxon>
        <taxon>Poeae Chloroplast Group 2 (Poeae type)</taxon>
        <taxon>Loliodinae</taxon>
        <taxon>Loliinae</taxon>
        <taxon>Lolium</taxon>
    </lineage>
</organism>
<reference evidence="5" key="1">
    <citation type="submission" date="2023-07" db="EMBL/GenBank/DDBJ databases">
        <title>A chromosome-level genome assembly of Lolium multiflorum.</title>
        <authorList>
            <person name="Chen Y."/>
            <person name="Copetti D."/>
            <person name="Kolliker R."/>
            <person name="Studer B."/>
        </authorList>
    </citation>
    <scope>NUCLEOTIDE SEQUENCE</scope>
    <source>
        <strain evidence="5">02402/16</strain>
        <tissue evidence="5">Leaf</tissue>
    </source>
</reference>
<dbReference type="Pfam" id="PF17919">
    <property type="entry name" value="RT_RNaseH_2"/>
    <property type="match status" value="1"/>
</dbReference>
<comment type="caution">
    <text evidence="5">The sequence shown here is derived from an EMBL/GenBank/DDBJ whole genome shotgun (WGS) entry which is preliminary data.</text>
</comment>
<feature type="compositionally biased region" description="Low complexity" evidence="1">
    <location>
        <begin position="61"/>
        <end position="74"/>
    </location>
</feature>
<gene>
    <name evidence="5" type="ORF">QYE76_072000</name>
</gene>
<keyword evidence="6" id="KW-1185">Reference proteome</keyword>
<feature type="domain" description="Reverse transcriptase" evidence="2">
    <location>
        <begin position="864"/>
        <end position="943"/>
    </location>
</feature>
<name>A0AAD8PLU0_LOLMU</name>
<dbReference type="InterPro" id="IPR043502">
    <property type="entry name" value="DNA/RNA_pol_sf"/>
</dbReference>
<dbReference type="PANTHER" id="PTHR33064">
    <property type="entry name" value="POL PROTEIN"/>
    <property type="match status" value="1"/>
</dbReference>
<feature type="domain" description="Reverse transcriptase/retrotransposon-derived protein RNase H-like" evidence="4">
    <location>
        <begin position="1008"/>
        <end position="1094"/>
    </location>
</feature>
<dbReference type="Pfam" id="PF00078">
    <property type="entry name" value="RVT_1"/>
    <property type="match status" value="1"/>
</dbReference>
<dbReference type="Proteomes" id="UP001231189">
    <property type="component" value="Unassembled WGS sequence"/>
</dbReference>
<evidence type="ECO:0000259" key="2">
    <source>
        <dbReference type="Pfam" id="PF00078"/>
    </source>
</evidence>